<comment type="similarity">
    <text evidence="2">In the C-terminal section; belongs to the class-I pyridoxal-phosphate-dependent aminotransferase family.</text>
</comment>
<dbReference type="EMBL" id="FNPI01000009">
    <property type="protein sequence ID" value="SDZ28854.1"/>
    <property type="molecule type" value="Genomic_DNA"/>
</dbReference>
<evidence type="ECO:0000256" key="1">
    <source>
        <dbReference type="ARBA" id="ARBA00001933"/>
    </source>
</evidence>
<accession>A0A1H3RSU4</accession>
<keyword evidence="6 9" id="KW-0238">DNA-binding</keyword>
<dbReference type="GO" id="GO:0003700">
    <property type="term" value="F:DNA-binding transcription factor activity"/>
    <property type="evidence" value="ECO:0007669"/>
    <property type="project" value="InterPro"/>
</dbReference>
<dbReference type="Gene3D" id="3.90.1150.10">
    <property type="entry name" value="Aspartate Aminotransferase, domain 1"/>
    <property type="match status" value="1"/>
</dbReference>
<name>A0A1H3RSU4_9BACI</name>
<keyword evidence="4" id="KW-0663">Pyridoxal phosphate</keyword>
<keyword evidence="10" id="KW-1185">Reference proteome</keyword>
<comment type="cofactor">
    <cofactor evidence="1">
        <name>pyridoxal 5'-phosphate</name>
        <dbReference type="ChEBI" id="CHEBI:597326"/>
    </cofactor>
</comment>
<dbReference type="STRING" id="1503961.SAMN05421736_10938"/>
<dbReference type="PANTHER" id="PTHR46577">
    <property type="entry name" value="HTH-TYPE TRANSCRIPTIONAL REGULATORY PROTEIN GABR"/>
    <property type="match status" value="1"/>
</dbReference>
<dbReference type="InterPro" id="IPR004839">
    <property type="entry name" value="Aminotransferase_I/II_large"/>
</dbReference>
<dbReference type="Proteomes" id="UP000198935">
    <property type="component" value="Unassembled WGS sequence"/>
</dbReference>
<dbReference type="PROSITE" id="PS50949">
    <property type="entry name" value="HTH_GNTR"/>
    <property type="match status" value="1"/>
</dbReference>
<dbReference type="InterPro" id="IPR036388">
    <property type="entry name" value="WH-like_DNA-bd_sf"/>
</dbReference>
<keyword evidence="3 9" id="KW-0032">Aminotransferase</keyword>
<dbReference type="GO" id="GO:0003677">
    <property type="term" value="F:DNA binding"/>
    <property type="evidence" value="ECO:0007669"/>
    <property type="project" value="UniProtKB-KW"/>
</dbReference>
<evidence type="ECO:0000259" key="8">
    <source>
        <dbReference type="PROSITE" id="PS50949"/>
    </source>
</evidence>
<proteinExistence type="inferred from homology"/>
<dbReference type="CDD" id="cd00609">
    <property type="entry name" value="AAT_like"/>
    <property type="match status" value="1"/>
</dbReference>
<dbReference type="Pfam" id="PF00155">
    <property type="entry name" value="Aminotran_1_2"/>
    <property type="match status" value="1"/>
</dbReference>
<dbReference type="InterPro" id="IPR000524">
    <property type="entry name" value="Tscrpt_reg_HTH_GntR"/>
</dbReference>
<keyword evidence="5" id="KW-0805">Transcription regulation</keyword>
<dbReference type="SMART" id="SM00345">
    <property type="entry name" value="HTH_GNTR"/>
    <property type="match status" value="1"/>
</dbReference>
<protein>
    <submittedName>
        <fullName evidence="9">DNA-binding transcriptional regulator, MocR family, contains an aminotransferase domain</fullName>
    </submittedName>
</protein>
<dbReference type="InterPro" id="IPR015424">
    <property type="entry name" value="PyrdxlP-dep_Trfase"/>
</dbReference>
<dbReference type="AlphaFoldDB" id="A0A1H3RSU4"/>
<dbReference type="InterPro" id="IPR051446">
    <property type="entry name" value="HTH_trans_reg/aminotransferase"/>
</dbReference>
<evidence type="ECO:0000256" key="4">
    <source>
        <dbReference type="ARBA" id="ARBA00022898"/>
    </source>
</evidence>
<dbReference type="InterPro" id="IPR015422">
    <property type="entry name" value="PyrdxlP-dep_Trfase_small"/>
</dbReference>
<dbReference type="InterPro" id="IPR036390">
    <property type="entry name" value="WH_DNA-bd_sf"/>
</dbReference>
<dbReference type="Pfam" id="PF00392">
    <property type="entry name" value="GntR"/>
    <property type="match status" value="1"/>
</dbReference>
<dbReference type="Gene3D" id="1.10.10.10">
    <property type="entry name" value="Winged helix-like DNA-binding domain superfamily/Winged helix DNA-binding domain"/>
    <property type="match status" value="1"/>
</dbReference>
<feature type="domain" description="HTH gntR-type" evidence="8">
    <location>
        <begin position="22"/>
        <end position="90"/>
    </location>
</feature>
<evidence type="ECO:0000256" key="5">
    <source>
        <dbReference type="ARBA" id="ARBA00023015"/>
    </source>
</evidence>
<evidence type="ECO:0000313" key="9">
    <source>
        <dbReference type="EMBL" id="SDZ28854.1"/>
    </source>
</evidence>
<dbReference type="InterPro" id="IPR015421">
    <property type="entry name" value="PyrdxlP-dep_Trfase_major"/>
</dbReference>
<dbReference type="Gene3D" id="3.40.640.10">
    <property type="entry name" value="Type I PLP-dependent aspartate aminotransferase-like (Major domain)"/>
    <property type="match status" value="1"/>
</dbReference>
<dbReference type="PANTHER" id="PTHR46577:SF1">
    <property type="entry name" value="HTH-TYPE TRANSCRIPTIONAL REGULATORY PROTEIN GABR"/>
    <property type="match status" value="1"/>
</dbReference>
<dbReference type="SUPFAM" id="SSF46785">
    <property type="entry name" value="Winged helix' DNA-binding domain"/>
    <property type="match status" value="1"/>
</dbReference>
<dbReference type="OrthoDB" id="9802601at2"/>
<dbReference type="SUPFAM" id="SSF53383">
    <property type="entry name" value="PLP-dependent transferases"/>
    <property type="match status" value="1"/>
</dbReference>
<reference evidence="10" key="1">
    <citation type="submission" date="2016-10" db="EMBL/GenBank/DDBJ databases">
        <authorList>
            <person name="Varghese N."/>
            <person name="Submissions S."/>
        </authorList>
    </citation>
    <scope>NUCLEOTIDE SEQUENCE [LARGE SCALE GENOMIC DNA]</scope>
    <source>
        <strain evidence="10">SP</strain>
    </source>
</reference>
<gene>
    <name evidence="9" type="ORF">SAMN05421736_10938</name>
</gene>
<keyword evidence="9" id="KW-0808">Transferase</keyword>
<sequence length="471" mass="52852">MPVNSFEHYPMSWKPDKARLKRPYYQSIAELLEQDIRNGFLAPGTKLPPQRELADFLDLNFTTITRAYKICERRGLIYATTGSGTFVAANAARSITISAENTNNTLELGFVASFEQTNDIVADVLQQAVNKRYVSQLLNYNDPTGIPHQKTAGLNWMKSIGVHADQEHMAIVSGAQNALAITLKALFEPGQRIATDVYTYSNFIELAKLLHIQLVPIAGDACGMLAEELEKHCAQTKIHGIFLMPSCSNPTTMMMSDRRKSELAEVMRQYQLILIEDDIHAFFTAGMTDDYKQPMFNLLPEQAVYICSTAKTICSGLRVAYMVYGEVFHEKMLQSIFTTNVKTSSLDAEVITELILTGEAYRIVNKKRQLAKMANAIYANYFPEKKAGEHPLSFYRWLPIQTHLTGAQLEADLKSYGIRVFHSDRFLSGLTTIDQHLRIALSSTNSLDELQVGLKILKQYLSGVSKGGFFL</sequence>
<evidence type="ECO:0000256" key="3">
    <source>
        <dbReference type="ARBA" id="ARBA00022576"/>
    </source>
</evidence>
<dbReference type="GO" id="GO:0008483">
    <property type="term" value="F:transaminase activity"/>
    <property type="evidence" value="ECO:0007669"/>
    <property type="project" value="UniProtKB-KW"/>
</dbReference>
<dbReference type="CDD" id="cd07377">
    <property type="entry name" value="WHTH_GntR"/>
    <property type="match status" value="1"/>
</dbReference>
<evidence type="ECO:0000256" key="6">
    <source>
        <dbReference type="ARBA" id="ARBA00023125"/>
    </source>
</evidence>
<evidence type="ECO:0000256" key="7">
    <source>
        <dbReference type="ARBA" id="ARBA00023163"/>
    </source>
</evidence>
<dbReference type="GO" id="GO:0030170">
    <property type="term" value="F:pyridoxal phosphate binding"/>
    <property type="evidence" value="ECO:0007669"/>
    <property type="project" value="InterPro"/>
</dbReference>
<keyword evidence="7" id="KW-0804">Transcription</keyword>
<evidence type="ECO:0000256" key="2">
    <source>
        <dbReference type="ARBA" id="ARBA00005384"/>
    </source>
</evidence>
<evidence type="ECO:0000313" key="10">
    <source>
        <dbReference type="Proteomes" id="UP000198935"/>
    </source>
</evidence>
<organism evidence="9 10">
    <name type="scientific">Evansella caseinilytica</name>
    <dbReference type="NCBI Taxonomy" id="1503961"/>
    <lineage>
        <taxon>Bacteria</taxon>
        <taxon>Bacillati</taxon>
        <taxon>Bacillota</taxon>
        <taxon>Bacilli</taxon>
        <taxon>Bacillales</taxon>
        <taxon>Bacillaceae</taxon>
        <taxon>Evansella</taxon>
    </lineage>
</organism>